<dbReference type="Pfam" id="PF01885">
    <property type="entry name" value="PTS_2-RNA"/>
    <property type="match status" value="1"/>
</dbReference>
<evidence type="ECO:0000256" key="1">
    <source>
        <dbReference type="ARBA" id="ARBA00009836"/>
    </source>
</evidence>
<reference evidence="6 7" key="1">
    <citation type="submission" date="2020-08" db="EMBL/GenBank/DDBJ databases">
        <authorList>
            <person name="Seo M.-J."/>
        </authorList>
    </citation>
    <scope>NUCLEOTIDE SEQUENCE [LARGE SCALE GENOMIC DNA]</scope>
    <source>
        <strain evidence="6 7">MBLA0160</strain>
    </source>
</reference>
<dbReference type="HAMAP" id="MF_00299">
    <property type="entry name" value="KptA"/>
    <property type="match status" value="1"/>
</dbReference>
<protein>
    <recommendedName>
        <fullName evidence="5">Probable RNA 2'-phosphotransferase</fullName>
        <ecNumber evidence="5">2.7.1.-</ecNumber>
    </recommendedName>
</protein>
<evidence type="ECO:0000256" key="4">
    <source>
        <dbReference type="ARBA" id="ARBA00025212"/>
    </source>
</evidence>
<gene>
    <name evidence="5" type="primary">kptA</name>
    <name evidence="6" type="ORF">H5V44_00475</name>
</gene>
<comment type="function">
    <text evidence="4 5">Removes the 2'-phosphate from RNA via an intermediate in which the phosphate is ADP-ribosylated by NAD followed by a presumed transesterification to release the RNA and generate ADP-ribose 1''-2''-cyclic phosphate (APPR&gt;P). May function as an ADP-ribosylase.</text>
</comment>
<dbReference type="EMBL" id="JACKXD010000001">
    <property type="protein sequence ID" value="MBB6644794.1"/>
    <property type="molecule type" value="Genomic_DNA"/>
</dbReference>
<dbReference type="Gene3D" id="1.10.10.970">
    <property type="entry name" value="RNA 2'-phosphotransferase, Tpt1/KptA family, N-terminal domain"/>
    <property type="match status" value="1"/>
</dbReference>
<dbReference type="PANTHER" id="PTHR12684:SF2">
    <property type="entry name" value="TRNA 2'-PHOSPHOTRANSFERASE 1"/>
    <property type="match status" value="1"/>
</dbReference>
<evidence type="ECO:0000256" key="2">
    <source>
        <dbReference type="ARBA" id="ARBA00022679"/>
    </source>
</evidence>
<dbReference type="InterPro" id="IPR042080">
    <property type="entry name" value="RNA_2'-PTrans_N"/>
</dbReference>
<comment type="caution">
    <text evidence="6">The sequence shown here is derived from an EMBL/GenBank/DDBJ whole genome shotgun (WGS) entry which is preliminary data.</text>
</comment>
<dbReference type="PANTHER" id="PTHR12684">
    <property type="entry name" value="PUTATIVE PHOSPHOTRANSFERASE"/>
    <property type="match status" value="1"/>
</dbReference>
<proteinExistence type="inferred from homology"/>
<name>A0A7J9SD02_9EURY</name>
<evidence type="ECO:0000313" key="6">
    <source>
        <dbReference type="EMBL" id="MBB6644794.1"/>
    </source>
</evidence>
<dbReference type="AlphaFoldDB" id="A0A7J9SD02"/>
<dbReference type="RefSeq" id="WP_185191181.1">
    <property type="nucleotide sequence ID" value="NZ_JACKXD010000001.1"/>
</dbReference>
<dbReference type="EC" id="2.7.1.-" evidence="5"/>
<keyword evidence="7" id="KW-1185">Reference proteome</keyword>
<dbReference type="InterPro" id="IPR042081">
    <property type="entry name" value="RNA_2'-PTrans_C"/>
</dbReference>
<dbReference type="GO" id="GO:0006388">
    <property type="term" value="P:tRNA splicing, via endonucleolytic cleavage and ligation"/>
    <property type="evidence" value="ECO:0007669"/>
    <property type="project" value="UniProtKB-UniRule"/>
</dbReference>
<dbReference type="SUPFAM" id="SSF56399">
    <property type="entry name" value="ADP-ribosylation"/>
    <property type="match status" value="1"/>
</dbReference>
<dbReference type="InterPro" id="IPR002745">
    <property type="entry name" value="Ptrans_KptA/Tpt1"/>
</dbReference>
<dbReference type="Proteomes" id="UP000546257">
    <property type="component" value="Unassembled WGS sequence"/>
</dbReference>
<dbReference type="GO" id="GO:0003950">
    <property type="term" value="F:NAD+ poly-ADP-ribosyltransferase activity"/>
    <property type="evidence" value="ECO:0007669"/>
    <property type="project" value="InterPro"/>
</dbReference>
<evidence type="ECO:0000256" key="5">
    <source>
        <dbReference type="HAMAP-Rule" id="MF_00299"/>
    </source>
</evidence>
<evidence type="ECO:0000313" key="7">
    <source>
        <dbReference type="Proteomes" id="UP000546257"/>
    </source>
</evidence>
<keyword evidence="2 5" id="KW-0808">Transferase</keyword>
<accession>A0A7J9SD02</accession>
<organism evidence="6 7">
    <name type="scientific">Halobellus ruber</name>
    <dbReference type="NCBI Taxonomy" id="2761102"/>
    <lineage>
        <taxon>Archaea</taxon>
        <taxon>Methanobacteriati</taxon>
        <taxon>Methanobacteriota</taxon>
        <taxon>Stenosarchaea group</taxon>
        <taxon>Halobacteria</taxon>
        <taxon>Halobacteriales</taxon>
        <taxon>Haloferacaceae</taxon>
        <taxon>Halobellus</taxon>
    </lineage>
</organism>
<dbReference type="GO" id="GO:0000215">
    <property type="term" value="F:tRNA 2'-phosphotransferase activity"/>
    <property type="evidence" value="ECO:0007669"/>
    <property type="project" value="TreeGrafter"/>
</dbReference>
<dbReference type="InterPro" id="IPR022928">
    <property type="entry name" value="RNA_2'-PTrans_KptA"/>
</dbReference>
<sequence length="209" mass="22598">MTAIRTCGTHGYFDGDRCPECGDAGKRVQSSGRRRRLSKFLSGLLRHFPDEYGLDLGTRGWADRGAVDEAVSERYDWADGRAVGAVVGTDPKGRFEYTGGRIRAAYGHSVDVTLADTDEPVPDTLYHGTAPSNVGSILDGGLRPMGRQLVHLSASVADAREVGARHAEDPVVLVVDAGAMLAEGRPVTRRGEAVYTTEAVPPRHLRRRE</sequence>
<evidence type="ECO:0000256" key="3">
    <source>
        <dbReference type="ARBA" id="ARBA00023027"/>
    </source>
</evidence>
<comment type="similarity">
    <text evidence="1 5">Belongs to the KptA/TPT1 family.</text>
</comment>
<keyword evidence="3 5" id="KW-0520">NAD</keyword>
<dbReference type="Gene3D" id="3.20.170.30">
    <property type="match status" value="1"/>
</dbReference>